<feature type="domain" description="Rho-GAP" evidence="2">
    <location>
        <begin position="118"/>
        <end position="324"/>
    </location>
</feature>
<dbReference type="EMBL" id="DF237029">
    <property type="protein sequence ID" value="GAQ81445.1"/>
    <property type="molecule type" value="Genomic_DNA"/>
</dbReference>
<proteinExistence type="predicted"/>
<sequence length="373" mass="39617">MSVPWKERLAASGAKLKEATQSAGTSVKSGMTNFSGNWKEKYKPGIAAKLAAAGEAIKEGGAKVSQGLSDTKEKVMGGKMGQNMRQGSQRALLTSKSLMQRLDWRQRVGASGKGAFGVALDQLLLKPGATADSIPLVVTRCVNYLTASGLQAEGMFRTPGKPDVIRKLVRLYDTDPAAPLPVGTDVIDVAALLLLFFQLLPEPVLTYELYDELLLVGGAEVDRIRGFVATGLPLTNAVTLKCLCGLLRKISSLSAVNKLSAHDLATQVAPVLVWPRPPVVLDSPLRTFSFRRSSPSSSPSPSKLASPRGSDGLETQLSAEAEVLTLDDDAPAVLTPSHIPLDDATPEEHAIRAAVQCMIEEFDVIFGGIEGSE</sequence>
<organism evidence="3 4">
    <name type="scientific">Klebsormidium nitens</name>
    <name type="common">Green alga</name>
    <name type="synonym">Ulothrix nitens</name>
    <dbReference type="NCBI Taxonomy" id="105231"/>
    <lineage>
        <taxon>Eukaryota</taxon>
        <taxon>Viridiplantae</taxon>
        <taxon>Streptophyta</taxon>
        <taxon>Klebsormidiophyceae</taxon>
        <taxon>Klebsormidiales</taxon>
        <taxon>Klebsormidiaceae</taxon>
        <taxon>Klebsormidium</taxon>
    </lineage>
</organism>
<dbReference type="AlphaFoldDB" id="A0A1Y1HS36"/>
<gene>
    <name evidence="3" type="ORF">KFL_000800230</name>
</gene>
<dbReference type="PANTHER" id="PTHR47367">
    <property type="entry name" value="AUXIN-REGULATED PROTEIN-LIKE"/>
    <property type="match status" value="1"/>
</dbReference>
<dbReference type="SMART" id="SM00324">
    <property type="entry name" value="RhoGAP"/>
    <property type="match status" value="1"/>
</dbReference>
<accession>A0A1Y1HS36</accession>
<dbReference type="OrthoDB" id="19923at2759"/>
<dbReference type="Proteomes" id="UP000054558">
    <property type="component" value="Unassembled WGS sequence"/>
</dbReference>
<dbReference type="InterPro" id="IPR000198">
    <property type="entry name" value="RhoGAP_dom"/>
</dbReference>
<dbReference type="STRING" id="105231.A0A1Y1HS36"/>
<reference evidence="3 4" key="1">
    <citation type="journal article" date="2014" name="Nat. Commun.">
        <title>Klebsormidium flaccidum genome reveals primary factors for plant terrestrial adaptation.</title>
        <authorList>
            <person name="Hori K."/>
            <person name="Maruyama F."/>
            <person name="Fujisawa T."/>
            <person name="Togashi T."/>
            <person name="Yamamoto N."/>
            <person name="Seo M."/>
            <person name="Sato S."/>
            <person name="Yamada T."/>
            <person name="Mori H."/>
            <person name="Tajima N."/>
            <person name="Moriyama T."/>
            <person name="Ikeuchi M."/>
            <person name="Watanabe M."/>
            <person name="Wada H."/>
            <person name="Kobayashi K."/>
            <person name="Saito M."/>
            <person name="Masuda T."/>
            <person name="Sasaki-Sekimoto Y."/>
            <person name="Mashiguchi K."/>
            <person name="Awai K."/>
            <person name="Shimojima M."/>
            <person name="Masuda S."/>
            <person name="Iwai M."/>
            <person name="Nobusawa T."/>
            <person name="Narise T."/>
            <person name="Kondo S."/>
            <person name="Saito H."/>
            <person name="Sato R."/>
            <person name="Murakawa M."/>
            <person name="Ihara Y."/>
            <person name="Oshima-Yamada Y."/>
            <person name="Ohtaka K."/>
            <person name="Satoh M."/>
            <person name="Sonobe K."/>
            <person name="Ishii M."/>
            <person name="Ohtani R."/>
            <person name="Kanamori-Sato M."/>
            <person name="Honoki R."/>
            <person name="Miyazaki D."/>
            <person name="Mochizuki H."/>
            <person name="Umetsu J."/>
            <person name="Higashi K."/>
            <person name="Shibata D."/>
            <person name="Kamiya Y."/>
            <person name="Sato N."/>
            <person name="Nakamura Y."/>
            <person name="Tabata S."/>
            <person name="Ida S."/>
            <person name="Kurokawa K."/>
            <person name="Ohta H."/>
        </authorList>
    </citation>
    <scope>NUCLEOTIDE SEQUENCE [LARGE SCALE GENOMIC DNA]</scope>
    <source>
        <strain evidence="3 4">NIES-2285</strain>
    </source>
</reference>
<dbReference type="SUPFAM" id="SSF48350">
    <property type="entry name" value="GTPase activation domain, GAP"/>
    <property type="match status" value="1"/>
</dbReference>
<evidence type="ECO:0000259" key="2">
    <source>
        <dbReference type="PROSITE" id="PS50238"/>
    </source>
</evidence>
<evidence type="ECO:0000256" key="1">
    <source>
        <dbReference type="SAM" id="MobiDB-lite"/>
    </source>
</evidence>
<evidence type="ECO:0000313" key="4">
    <source>
        <dbReference type="Proteomes" id="UP000054558"/>
    </source>
</evidence>
<dbReference type="PROSITE" id="PS50238">
    <property type="entry name" value="RHOGAP"/>
    <property type="match status" value="1"/>
</dbReference>
<evidence type="ECO:0000313" key="3">
    <source>
        <dbReference type="EMBL" id="GAQ81445.1"/>
    </source>
</evidence>
<keyword evidence="4" id="KW-1185">Reference proteome</keyword>
<dbReference type="GO" id="GO:0007165">
    <property type="term" value="P:signal transduction"/>
    <property type="evidence" value="ECO:0007669"/>
    <property type="project" value="InterPro"/>
</dbReference>
<dbReference type="CDD" id="cd00159">
    <property type="entry name" value="RhoGAP"/>
    <property type="match status" value="1"/>
</dbReference>
<feature type="compositionally biased region" description="Low complexity" evidence="1">
    <location>
        <begin position="290"/>
        <end position="308"/>
    </location>
</feature>
<dbReference type="InterPro" id="IPR008936">
    <property type="entry name" value="Rho_GTPase_activation_prot"/>
</dbReference>
<dbReference type="PANTHER" id="PTHR47367:SF1">
    <property type="entry name" value="OS07G0486500 PROTEIN"/>
    <property type="match status" value="1"/>
</dbReference>
<feature type="region of interest" description="Disordered" evidence="1">
    <location>
        <begin position="290"/>
        <end position="312"/>
    </location>
</feature>
<dbReference type="Gene3D" id="1.10.555.10">
    <property type="entry name" value="Rho GTPase activation protein"/>
    <property type="match status" value="1"/>
</dbReference>
<dbReference type="OMA" id="MWQQGDS"/>
<protein>
    <recommendedName>
        <fullName evidence="2">Rho-GAP domain-containing protein</fullName>
    </recommendedName>
</protein>
<dbReference type="Pfam" id="PF00620">
    <property type="entry name" value="RhoGAP"/>
    <property type="match status" value="1"/>
</dbReference>
<name>A0A1Y1HS36_KLENI</name>